<feature type="transmembrane region" description="Helical" evidence="5">
    <location>
        <begin position="26"/>
        <end position="42"/>
    </location>
</feature>
<dbReference type="GO" id="GO:0005886">
    <property type="term" value="C:plasma membrane"/>
    <property type="evidence" value="ECO:0007669"/>
    <property type="project" value="UniProtKB-SubCell"/>
</dbReference>
<dbReference type="PROSITE" id="PS00667">
    <property type="entry name" value="COMPLEX1_ND1_1"/>
    <property type="match status" value="1"/>
</dbReference>
<evidence type="ECO:0000256" key="4">
    <source>
        <dbReference type="ARBA" id="ARBA00023136"/>
    </source>
</evidence>
<dbReference type="NCBIfam" id="NF004741">
    <property type="entry name" value="PRK06076.1-2"/>
    <property type="match status" value="1"/>
</dbReference>
<dbReference type="AlphaFoldDB" id="A0A511R0I0"/>
<feature type="transmembrane region" description="Helical" evidence="5">
    <location>
        <begin position="54"/>
        <end position="77"/>
    </location>
</feature>
<dbReference type="PANTHER" id="PTHR11432:SF3">
    <property type="entry name" value="NADH-UBIQUINONE OXIDOREDUCTASE CHAIN 1"/>
    <property type="match status" value="1"/>
</dbReference>
<comment type="subcellular location">
    <subcellularLocation>
        <location evidence="5 6">Cell membrane</location>
        <topology evidence="5 6">Multi-pass membrane protein</topology>
    </subcellularLocation>
    <subcellularLocation>
        <location evidence="1">Membrane</location>
        <topology evidence="1">Multi-pass membrane protein</topology>
    </subcellularLocation>
</comment>
<feature type="transmembrane region" description="Helical" evidence="5">
    <location>
        <begin position="208"/>
        <end position="226"/>
    </location>
</feature>
<keyword evidence="5 6" id="KW-0520">NAD</keyword>
<dbReference type="InterPro" id="IPR018086">
    <property type="entry name" value="NADH_UbQ_OxRdtase_su1_CS"/>
</dbReference>
<evidence type="ECO:0000313" key="7">
    <source>
        <dbReference type="EMBL" id="GEM82807.1"/>
    </source>
</evidence>
<comment type="caution">
    <text evidence="5">Lacks conserved residue(s) required for the propagation of feature annotation.</text>
</comment>
<evidence type="ECO:0000256" key="2">
    <source>
        <dbReference type="ARBA" id="ARBA00022692"/>
    </source>
</evidence>
<feature type="transmembrane region" description="Helical" evidence="5">
    <location>
        <begin position="124"/>
        <end position="146"/>
    </location>
</feature>
<dbReference type="Proteomes" id="UP000321197">
    <property type="component" value="Unassembled WGS sequence"/>
</dbReference>
<keyword evidence="5" id="KW-0874">Quinone</keyword>
<feature type="transmembrane region" description="Helical" evidence="5">
    <location>
        <begin position="391"/>
        <end position="411"/>
    </location>
</feature>
<protein>
    <recommendedName>
        <fullName evidence="5">NADH-quinone oxidoreductase subunit H</fullName>
        <ecNumber evidence="5">7.1.1.-</ecNumber>
    </recommendedName>
    <alternativeName>
        <fullName evidence="5">NADH dehydrogenase I subunit H</fullName>
    </alternativeName>
    <alternativeName>
        <fullName evidence="5">NDH-1 subunit H</fullName>
    </alternativeName>
</protein>
<keyword evidence="4 5" id="KW-0472">Membrane</keyword>
<dbReference type="PANTHER" id="PTHR11432">
    <property type="entry name" value="NADH DEHYDROGENASE SUBUNIT 1"/>
    <property type="match status" value="1"/>
</dbReference>
<comment type="catalytic activity">
    <reaction evidence="5">
        <text>a quinone + NADH + 5 H(+)(in) = a quinol + NAD(+) + 4 H(+)(out)</text>
        <dbReference type="Rhea" id="RHEA:57888"/>
        <dbReference type="ChEBI" id="CHEBI:15378"/>
        <dbReference type="ChEBI" id="CHEBI:24646"/>
        <dbReference type="ChEBI" id="CHEBI:57540"/>
        <dbReference type="ChEBI" id="CHEBI:57945"/>
        <dbReference type="ChEBI" id="CHEBI:132124"/>
    </reaction>
</comment>
<organism evidence="7 8">
    <name type="scientific">Meiothermus hypogaeus NBRC 106114</name>
    <dbReference type="NCBI Taxonomy" id="1227553"/>
    <lineage>
        <taxon>Bacteria</taxon>
        <taxon>Thermotogati</taxon>
        <taxon>Deinococcota</taxon>
        <taxon>Deinococci</taxon>
        <taxon>Thermales</taxon>
        <taxon>Thermaceae</taxon>
        <taxon>Meiothermus</taxon>
    </lineage>
</organism>
<dbReference type="EC" id="7.1.1.-" evidence="5"/>
<dbReference type="GO" id="GO:0016655">
    <property type="term" value="F:oxidoreductase activity, acting on NAD(P)H, quinone or similar compound as acceptor"/>
    <property type="evidence" value="ECO:0007669"/>
    <property type="project" value="UniProtKB-UniRule"/>
</dbReference>
<evidence type="ECO:0000256" key="6">
    <source>
        <dbReference type="RuleBase" id="RU000471"/>
    </source>
</evidence>
<feature type="transmembrane region" description="Helical" evidence="5">
    <location>
        <begin position="293"/>
        <end position="311"/>
    </location>
</feature>
<comment type="subunit">
    <text evidence="5">NDH-1 is composed of 15 different subunits. Subunits NuoA, H, J, K, L, M, N constitute the membrane sector of the complex.</text>
</comment>
<comment type="caution">
    <text evidence="7">The sequence shown here is derived from an EMBL/GenBank/DDBJ whole genome shotgun (WGS) entry which is preliminary data.</text>
</comment>
<feature type="transmembrane region" description="Helical" evidence="5">
    <location>
        <begin position="360"/>
        <end position="385"/>
    </location>
</feature>
<evidence type="ECO:0000256" key="3">
    <source>
        <dbReference type="ARBA" id="ARBA00022989"/>
    </source>
</evidence>
<keyword evidence="5" id="KW-1003">Cell membrane</keyword>
<evidence type="ECO:0000313" key="8">
    <source>
        <dbReference type="Proteomes" id="UP000321197"/>
    </source>
</evidence>
<keyword evidence="3 5" id="KW-1133">Transmembrane helix</keyword>
<proteinExistence type="inferred from homology"/>
<dbReference type="HAMAP" id="MF_01350">
    <property type="entry name" value="NDH1_NuoH"/>
    <property type="match status" value="1"/>
</dbReference>
<dbReference type="EMBL" id="BJXL01000021">
    <property type="protein sequence ID" value="GEM82807.1"/>
    <property type="molecule type" value="Genomic_DNA"/>
</dbReference>
<dbReference type="Pfam" id="PF00146">
    <property type="entry name" value="NADHdh"/>
    <property type="match status" value="1"/>
</dbReference>
<feature type="transmembrane region" description="Helical" evidence="5">
    <location>
        <begin position="238"/>
        <end position="256"/>
    </location>
</feature>
<dbReference type="InterPro" id="IPR001694">
    <property type="entry name" value="NADH_UbQ_OxRdtase_su1/FPO"/>
</dbReference>
<keyword evidence="2 5" id="KW-0812">Transmembrane</keyword>
<comment type="similarity">
    <text evidence="5 6">Belongs to the complex I subunit 1 family.</text>
</comment>
<keyword evidence="5" id="KW-1278">Translocase</keyword>
<name>A0A511R0I0_9DEIN</name>
<gene>
    <name evidence="7" type="primary">nqo8</name>
    <name evidence="5" type="synonym">nuoH</name>
    <name evidence="7" type="ORF">MHY01S_09730</name>
</gene>
<comment type="function">
    <text evidence="5">NDH-1 shuttles electrons from NADH, via FMN and iron-sulfur (Fe-S) centers, to quinones in the respiratory chain. The immediate electron acceptor for the enzyme in this species is believed to be ubiquinone. Couples the redox reaction to proton translocation (for every two electrons transferred, four hydrogen ions are translocated across the cytoplasmic membrane), and thus conserves the redox energy in a proton gradient. This subunit may bind ubiquinone.</text>
</comment>
<keyword evidence="5" id="KW-0830">Ubiquinone</keyword>
<accession>A0A511R0I0</accession>
<evidence type="ECO:0000256" key="5">
    <source>
        <dbReference type="HAMAP-Rule" id="MF_01350"/>
    </source>
</evidence>
<dbReference type="GO" id="GO:0009060">
    <property type="term" value="P:aerobic respiration"/>
    <property type="evidence" value="ECO:0007669"/>
    <property type="project" value="TreeGrafter"/>
</dbReference>
<feature type="transmembrane region" description="Helical" evidence="5">
    <location>
        <begin position="166"/>
        <end position="187"/>
    </location>
</feature>
<reference evidence="7 8" key="1">
    <citation type="submission" date="2019-07" db="EMBL/GenBank/DDBJ databases">
        <title>Whole genome shotgun sequence of Meiothermus hypogaeus NBRC 106114.</title>
        <authorList>
            <person name="Hosoyama A."/>
            <person name="Uohara A."/>
            <person name="Ohji S."/>
            <person name="Ichikawa N."/>
        </authorList>
    </citation>
    <scope>NUCLEOTIDE SEQUENCE [LARGE SCALE GENOMIC DNA]</scope>
    <source>
        <strain evidence="7 8">NBRC 106114</strain>
    </source>
</reference>
<dbReference type="PROSITE" id="PS00668">
    <property type="entry name" value="COMPLEX1_ND1_2"/>
    <property type="match status" value="1"/>
</dbReference>
<sequence length="425" mass="47353">MKPLRSRGQGVEHRVQWNLRSSLQKLAAYGPLLAGFALSAEATPNANPDLTDPLWMVGIKAFLVIFGLLTAFAYMTLIERRLLARIQIRQGPNRVGPDGLLQPLADAIKSIFKEDLVVSRADKVVFVLAPMISVTFAVLTFGLIPFGPKDAFFGYDPWVINLDVGLLYVFAVSEIAIYGIFLAGWASNSKYSLLGSLRSSASLISYELALGISLLAPVLLVGSLNLREIVEWQHQNGWLILYMLPAFAIFLLTSMAEAARTPFDLPEAEQELVGGYNTEYSSIKWALFQMAEYIHLITAAALIPTIFLGGWRMPGFMEQIPLIGGLFALPYLWMFIKIALFLFFFIWVRGTLFRLRYDQLMVFSWGRLFPLALAWFLLAALVVAFKWPMAVLGWLSLLSLVVFSAYVVLTAQPKPRGLPRMGAGD</sequence>
<dbReference type="GO" id="GO:0003954">
    <property type="term" value="F:NADH dehydrogenase activity"/>
    <property type="evidence" value="ECO:0007669"/>
    <property type="project" value="TreeGrafter"/>
</dbReference>
<dbReference type="GO" id="GO:0048038">
    <property type="term" value="F:quinone binding"/>
    <property type="evidence" value="ECO:0007669"/>
    <property type="project" value="UniProtKB-KW"/>
</dbReference>
<evidence type="ECO:0000256" key="1">
    <source>
        <dbReference type="ARBA" id="ARBA00004141"/>
    </source>
</evidence>
<feature type="transmembrane region" description="Helical" evidence="5">
    <location>
        <begin position="331"/>
        <end position="348"/>
    </location>
</feature>